<dbReference type="Pfam" id="PF04471">
    <property type="entry name" value="Mrr_cat"/>
    <property type="match status" value="1"/>
</dbReference>
<evidence type="ECO:0000313" key="2">
    <source>
        <dbReference type="EMBL" id="CAB4579656.1"/>
    </source>
</evidence>
<organism evidence="2">
    <name type="scientific">freshwater metagenome</name>
    <dbReference type="NCBI Taxonomy" id="449393"/>
    <lineage>
        <taxon>unclassified sequences</taxon>
        <taxon>metagenomes</taxon>
        <taxon>ecological metagenomes</taxon>
    </lineage>
</organism>
<proteinExistence type="predicted"/>
<dbReference type="GO" id="GO:0009307">
    <property type="term" value="P:DNA restriction-modification system"/>
    <property type="evidence" value="ECO:0007669"/>
    <property type="project" value="InterPro"/>
</dbReference>
<dbReference type="AlphaFoldDB" id="A0A6J6EU35"/>
<gene>
    <name evidence="2" type="ORF">UFOPK1755_00413</name>
</gene>
<evidence type="ECO:0000259" key="1">
    <source>
        <dbReference type="Pfam" id="PF04471"/>
    </source>
</evidence>
<dbReference type="InterPro" id="IPR011990">
    <property type="entry name" value="TPR-like_helical_dom_sf"/>
</dbReference>
<dbReference type="EMBL" id="CAEZTX010000021">
    <property type="protein sequence ID" value="CAB4579656.1"/>
    <property type="molecule type" value="Genomic_DNA"/>
</dbReference>
<dbReference type="Gene3D" id="3.40.1350.10">
    <property type="match status" value="1"/>
</dbReference>
<accession>A0A6J6EU35</accession>
<feature type="domain" description="Restriction endonuclease type IV Mrr" evidence="1">
    <location>
        <begin position="149"/>
        <end position="244"/>
    </location>
</feature>
<dbReference type="GO" id="GO:0003677">
    <property type="term" value="F:DNA binding"/>
    <property type="evidence" value="ECO:0007669"/>
    <property type="project" value="InterPro"/>
</dbReference>
<protein>
    <submittedName>
        <fullName evidence="2">Unannotated protein</fullName>
    </submittedName>
</protein>
<dbReference type="SUPFAM" id="SSF81901">
    <property type="entry name" value="HCP-like"/>
    <property type="match status" value="1"/>
</dbReference>
<dbReference type="InterPro" id="IPR011335">
    <property type="entry name" value="Restrct_endonuc-II-like"/>
</dbReference>
<name>A0A6J6EU35_9ZZZZ</name>
<dbReference type="SUPFAM" id="SSF52980">
    <property type="entry name" value="Restriction endonuclease-like"/>
    <property type="match status" value="1"/>
</dbReference>
<dbReference type="InterPro" id="IPR007560">
    <property type="entry name" value="Restrct_endonuc_IV_Mrr"/>
</dbReference>
<reference evidence="2" key="1">
    <citation type="submission" date="2020-05" db="EMBL/GenBank/DDBJ databases">
        <authorList>
            <person name="Chiriac C."/>
            <person name="Salcher M."/>
            <person name="Ghai R."/>
            <person name="Kavagutti S V."/>
        </authorList>
    </citation>
    <scope>NUCLEOTIDE SEQUENCE</scope>
</reference>
<dbReference type="InterPro" id="IPR011856">
    <property type="entry name" value="tRNA_endonuc-like_dom_sf"/>
</dbReference>
<dbReference type="Gene3D" id="1.25.40.10">
    <property type="entry name" value="Tetratricopeptide repeat domain"/>
    <property type="match status" value="1"/>
</dbReference>
<dbReference type="GO" id="GO:0004519">
    <property type="term" value="F:endonuclease activity"/>
    <property type="evidence" value="ECO:0007669"/>
    <property type="project" value="InterPro"/>
</dbReference>
<sequence length="264" mass="29942">MFDYFRHFFHEGDKKVRTERRQLLRQANQGDLDAAYKLARQAYKVGDLLIARKFFSKVVTGPSRDWAKASLYVGTIDFNAGRMRDAEHYWKQAAESGETTSMYNLAVLYKKEDNIAAALRWFEKAAIKGHASAKKSLEDLKKMPSPQYNLTPRDAELIAAKWMVYWGYYDAKATPVGPDGGLDVIASRALAQVKYRNVKTSRTEINEFHGSAEGSGKDELYFSLSGYTQKAIDRADEKDIALFEFNDQGIPKPVNSEARRIASK</sequence>